<dbReference type="Proteomes" id="UP000499080">
    <property type="component" value="Unassembled WGS sequence"/>
</dbReference>
<evidence type="ECO:0000313" key="2">
    <source>
        <dbReference type="Proteomes" id="UP000499080"/>
    </source>
</evidence>
<dbReference type="AlphaFoldDB" id="A0A4Y2VDE0"/>
<evidence type="ECO:0000313" key="1">
    <source>
        <dbReference type="EMBL" id="GBO22136.1"/>
    </source>
</evidence>
<comment type="caution">
    <text evidence="1">The sequence shown here is derived from an EMBL/GenBank/DDBJ whole genome shotgun (WGS) entry which is preliminary data.</text>
</comment>
<organism evidence="1 2">
    <name type="scientific">Araneus ventricosus</name>
    <name type="common">Orbweaver spider</name>
    <name type="synonym">Epeira ventricosa</name>
    <dbReference type="NCBI Taxonomy" id="182803"/>
    <lineage>
        <taxon>Eukaryota</taxon>
        <taxon>Metazoa</taxon>
        <taxon>Ecdysozoa</taxon>
        <taxon>Arthropoda</taxon>
        <taxon>Chelicerata</taxon>
        <taxon>Arachnida</taxon>
        <taxon>Araneae</taxon>
        <taxon>Araneomorphae</taxon>
        <taxon>Entelegynae</taxon>
        <taxon>Araneoidea</taxon>
        <taxon>Araneidae</taxon>
        <taxon>Araneus</taxon>
    </lineage>
</organism>
<name>A0A4Y2VDE0_ARAVE</name>
<dbReference type="EMBL" id="BGPR01045256">
    <property type="protein sequence ID" value="GBO22136.1"/>
    <property type="molecule type" value="Genomic_DNA"/>
</dbReference>
<reference evidence="1 2" key="1">
    <citation type="journal article" date="2019" name="Sci. Rep.">
        <title>Orb-weaving spider Araneus ventricosus genome elucidates the spidroin gene catalogue.</title>
        <authorList>
            <person name="Kono N."/>
            <person name="Nakamura H."/>
            <person name="Ohtoshi R."/>
            <person name="Moran D.A.P."/>
            <person name="Shinohara A."/>
            <person name="Yoshida Y."/>
            <person name="Fujiwara M."/>
            <person name="Mori M."/>
            <person name="Tomita M."/>
            <person name="Arakawa K."/>
        </authorList>
    </citation>
    <scope>NUCLEOTIDE SEQUENCE [LARGE SCALE GENOMIC DNA]</scope>
</reference>
<proteinExistence type="predicted"/>
<keyword evidence="2" id="KW-1185">Reference proteome</keyword>
<accession>A0A4Y2VDE0</accession>
<sequence length="110" mass="12803">MVCGAPSLYPHTKVHQAGMWIYHHPYIHIPKSIKLVCGYTTIRISTYQSPSSWHVDIPPSVFGMWIYHHPYLICGYTTIRIWYVDIPPSVYPHTKVHLSNLLLFRVTLLT</sequence>
<protein>
    <submittedName>
        <fullName evidence="1">Uncharacterized protein</fullName>
    </submittedName>
</protein>
<gene>
    <name evidence="1" type="ORF">AVEN_82282_1</name>
</gene>